<dbReference type="InterPro" id="IPR001881">
    <property type="entry name" value="EGF-like_Ca-bd_dom"/>
</dbReference>
<keyword evidence="4" id="KW-1015">Disulfide bond</keyword>
<evidence type="ECO:0000313" key="11">
    <source>
        <dbReference type="Proteomes" id="UP001153069"/>
    </source>
</evidence>
<dbReference type="GO" id="GO:0005509">
    <property type="term" value="F:calcium ion binding"/>
    <property type="evidence" value="ECO:0007669"/>
    <property type="project" value="InterPro"/>
</dbReference>
<name>A0A9N8HJK3_9STRA</name>
<feature type="signal peptide" evidence="7">
    <location>
        <begin position="1"/>
        <end position="28"/>
    </location>
</feature>
<dbReference type="PANTHER" id="PTHR24039">
    <property type="entry name" value="FIBRILLIN-RELATED"/>
    <property type="match status" value="1"/>
</dbReference>
<evidence type="ECO:0000256" key="1">
    <source>
        <dbReference type="ARBA" id="ARBA00022536"/>
    </source>
</evidence>
<feature type="compositionally biased region" description="Polar residues" evidence="5">
    <location>
        <begin position="948"/>
        <end position="960"/>
    </location>
</feature>
<keyword evidence="6" id="KW-1133">Transmembrane helix</keyword>
<protein>
    <submittedName>
        <fullName evidence="10">Latent transforming growth factor beta binding protein 2</fullName>
    </submittedName>
</protein>
<dbReference type="SMART" id="SM00181">
    <property type="entry name" value="EGF"/>
    <property type="match status" value="4"/>
</dbReference>
<accession>A0A9N8HJK3</accession>
<evidence type="ECO:0000256" key="5">
    <source>
        <dbReference type="SAM" id="MobiDB-lite"/>
    </source>
</evidence>
<feature type="domain" description="EGF-like" evidence="9">
    <location>
        <begin position="135"/>
        <end position="180"/>
    </location>
</feature>
<keyword evidence="1" id="KW-0245">EGF-like domain</keyword>
<feature type="domain" description="EGF-like" evidence="9">
    <location>
        <begin position="338"/>
        <end position="377"/>
    </location>
</feature>
<evidence type="ECO:0000259" key="9">
    <source>
        <dbReference type="SMART" id="SM00181"/>
    </source>
</evidence>
<keyword evidence="2 7" id="KW-0732">Signal</keyword>
<dbReference type="CDD" id="cd00054">
    <property type="entry name" value="EGF_CA"/>
    <property type="match status" value="2"/>
</dbReference>
<sequence length="976" mass="107150">MTLLQSKSRLVLPLLAWMGSALIQPLNAQQACERLKQTLEYTQEEAPRDFTKVLSTVTAELNKVLDGVVEVDVEWNGSDLHGRVGEHIINCKVSRLAERIAPEVLQGLDVFTDDRGQQVISQCFQVPFTIYDTNECKLPEGHDMRHRCQEPSICVNTIGSYECMCPRLDGSLPPGIPVAEDGINLYSLDVAGEQEMDFFEDVLEEPRNRWEVSNNTASSSACRSRASTRGCCPENAHSRDGKDCRNQFSCPVDPCAPPKPSQKANPHECADNAQCVRAQSPHDDPDHTCACPKGLLGNGLKCLMIDAKPEPKVTFAGEPTEETIKANYCGCTKPTVDACAGFPPCRERHQVCVVSANDTPHCGCKKGFVKHETYGCVDERPPELKLNEDPYNDKTLRLKQGDVYKEHGVRIADANAEDYERMLKISYSAPVTHGCLTEVGEFHVNYTIKTPWTDPSSVVVTRRVIIEDIDECALDPAKFESTCPQLIPRCDTDAGATCKNTDGSYTCDCPKFTSGDGFLPNVAFPTGAAPEGFKGGTSCTDTSKPMIELKGPNPKIFRICPCGGISGIMNGKSTDNNLRDAQRQHYESDIKEMMKSTQGAELCATHDNMRPRPVNCISAYDETYKGLVDLSSRVEIGDPVQKSPLHWAVPYNVKDDAGNAATTVWRDVVVDEVDFESMEHKIREDVKKAHDIKLKNAVARAVEEERKRIESTGKQRNRRDMAIHTCPACPTCGEETSPKSVGSSDDRKIDVDECEKLCDARAGQCTANYSNFAIRIMIWMENWVAPEIASYILLGILLIGAGTLFRVLMLFLFKQGDFASNGDYIASDQERAIALQNSVTYYTSPQRQPQNQMSGPVGNTPGSGFGGATNGGPPRMSMSNSQPGSDFFFSPSHNSPHGDNSMPFGSPNSGNNNGGGMPFGSPPTMANGSTPLNSNSNYANSYEEHYLNTPSQNRMDQMTPGSDHLRQRRSPGSIFS</sequence>
<evidence type="ECO:0000256" key="2">
    <source>
        <dbReference type="ARBA" id="ARBA00022729"/>
    </source>
</evidence>
<gene>
    <name evidence="10" type="ORF">SEMRO_696_G188850.1</name>
</gene>
<feature type="transmembrane region" description="Helical" evidence="6">
    <location>
        <begin position="788"/>
        <end position="813"/>
    </location>
</feature>
<evidence type="ECO:0000256" key="7">
    <source>
        <dbReference type="SAM" id="SignalP"/>
    </source>
</evidence>
<evidence type="ECO:0000256" key="6">
    <source>
        <dbReference type="SAM" id="Phobius"/>
    </source>
</evidence>
<evidence type="ECO:0000259" key="8">
    <source>
        <dbReference type="SMART" id="SM00179"/>
    </source>
</evidence>
<organism evidence="10 11">
    <name type="scientific">Seminavis robusta</name>
    <dbReference type="NCBI Taxonomy" id="568900"/>
    <lineage>
        <taxon>Eukaryota</taxon>
        <taxon>Sar</taxon>
        <taxon>Stramenopiles</taxon>
        <taxon>Ochrophyta</taxon>
        <taxon>Bacillariophyta</taxon>
        <taxon>Bacillariophyceae</taxon>
        <taxon>Bacillariophycidae</taxon>
        <taxon>Naviculales</taxon>
        <taxon>Naviculaceae</taxon>
        <taxon>Seminavis</taxon>
    </lineage>
</organism>
<keyword evidence="6" id="KW-0472">Membrane</keyword>
<dbReference type="EMBL" id="CAICTM010000695">
    <property type="protein sequence ID" value="CAB9515142.1"/>
    <property type="molecule type" value="Genomic_DNA"/>
</dbReference>
<keyword evidence="11" id="KW-1185">Reference proteome</keyword>
<feature type="compositionally biased region" description="Low complexity" evidence="5">
    <location>
        <begin position="900"/>
        <end position="911"/>
    </location>
</feature>
<feature type="domain" description="EGF-like calcium-binding" evidence="8">
    <location>
        <begin position="468"/>
        <end position="540"/>
    </location>
</feature>
<dbReference type="AlphaFoldDB" id="A0A9N8HJK3"/>
<dbReference type="InterPro" id="IPR049883">
    <property type="entry name" value="NOTCH1_EGF-like"/>
</dbReference>
<feature type="compositionally biased region" description="Gly residues" evidence="5">
    <location>
        <begin position="861"/>
        <end position="870"/>
    </location>
</feature>
<dbReference type="InterPro" id="IPR000742">
    <property type="entry name" value="EGF"/>
</dbReference>
<feature type="region of interest" description="Disordered" evidence="5">
    <location>
        <begin position="843"/>
        <end position="976"/>
    </location>
</feature>
<dbReference type="InterPro" id="IPR018097">
    <property type="entry name" value="EGF_Ca-bd_CS"/>
</dbReference>
<evidence type="ECO:0000256" key="3">
    <source>
        <dbReference type="ARBA" id="ARBA00022737"/>
    </source>
</evidence>
<dbReference type="PROSITE" id="PS01187">
    <property type="entry name" value="EGF_CA"/>
    <property type="match status" value="1"/>
</dbReference>
<evidence type="ECO:0000256" key="4">
    <source>
        <dbReference type="ARBA" id="ARBA00023157"/>
    </source>
</evidence>
<dbReference type="Gene3D" id="2.10.25.10">
    <property type="entry name" value="Laminin"/>
    <property type="match status" value="2"/>
</dbReference>
<keyword evidence="6" id="KW-0812">Transmembrane</keyword>
<dbReference type="Proteomes" id="UP001153069">
    <property type="component" value="Unassembled WGS sequence"/>
</dbReference>
<reference evidence="10" key="1">
    <citation type="submission" date="2020-06" db="EMBL/GenBank/DDBJ databases">
        <authorList>
            <consortium name="Plant Systems Biology data submission"/>
        </authorList>
    </citation>
    <scope>NUCLEOTIDE SEQUENCE</scope>
    <source>
        <strain evidence="10">D6</strain>
    </source>
</reference>
<proteinExistence type="predicted"/>
<feature type="domain" description="EGF-like" evidence="9">
    <location>
        <begin position="254"/>
        <end position="303"/>
    </location>
</feature>
<dbReference type="OrthoDB" id="41109at2759"/>
<keyword evidence="3" id="KW-0677">Repeat</keyword>
<feature type="domain" description="EGF-like calcium-binding" evidence="8">
    <location>
        <begin position="132"/>
        <end position="180"/>
    </location>
</feature>
<feature type="compositionally biased region" description="Polar residues" evidence="5">
    <location>
        <begin position="843"/>
        <end position="854"/>
    </location>
</feature>
<feature type="domain" description="EGF-like" evidence="9">
    <location>
        <begin position="471"/>
        <end position="540"/>
    </location>
</feature>
<dbReference type="SMART" id="SM00179">
    <property type="entry name" value="EGF_CA"/>
    <property type="match status" value="2"/>
</dbReference>
<dbReference type="Pfam" id="PF07645">
    <property type="entry name" value="EGF_CA"/>
    <property type="match status" value="1"/>
</dbReference>
<feature type="chain" id="PRO_5040177089" evidence="7">
    <location>
        <begin position="29"/>
        <end position="976"/>
    </location>
</feature>
<comment type="caution">
    <text evidence="10">The sequence shown here is derived from an EMBL/GenBank/DDBJ whole genome shotgun (WGS) entry which is preliminary data.</text>
</comment>
<evidence type="ECO:0000313" key="10">
    <source>
        <dbReference type="EMBL" id="CAB9515142.1"/>
    </source>
</evidence>